<dbReference type="PANTHER" id="PTHR11014">
    <property type="entry name" value="PEPTIDASE M20 FAMILY MEMBER"/>
    <property type="match status" value="1"/>
</dbReference>
<reference evidence="3 4" key="1">
    <citation type="submission" date="2013-11" db="EMBL/GenBank/DDBJ databases">
        <title>Complete genome sequence of Clostridum sp. M2/40.</title>
        <authorList>
            <person name="Wibberg D."/>
            <person name="Puehler A."/>
            <person name="Schlueter A."/>
        </authorList>
    </citation>
    <scope>NUCLEOTIDE SEQUENCE [LARGE SCALE GENOMIC DNA]</scope>
    <source>
        <strain evidence="4">M2/40</strain>
    </source>
</reference>
<dbReference type="GO" id="GO:0047980">
    <property type="term" value="F:hippurate hydrolase activity"/>
    <property type="evidence" value="ECO:0007669"/>
    <property type="project" value="UniProtKB-EC"/>
</dbReference>
<dbReference type="InterPro" id="IPR036264">
    <property type="entry name" value="Bact_exopeptidase_dim_dom"/>
</dbReference>
<keyword evidence="1" id="KW-0464">Manganese</keyword>
<dbReference type="Pfam" id="PF01546">
    <property type="entry name" value="Peptidase_M20"/>
    <property type="match status" value="1"/>
</dbReference>
<name>W6RXG1_9CLOT</name>
<evidence type="ECO:0000313" key="4">
    <source>
        <dbReference type="Proteomes" id="UP000019426"/>
    </source>
</evidence>
<dbReference type="InterPro" id="IPR002933">
    <property type="entry name" value="Peptidase_M20"/>
</dbReference>
<accession>W6RXG1</accession>
<feature type="domain" description="Peptidase M20 dimerisation" evidence="2">
    <location>
        <begin position="160"/>
        <end position="252"/>
    </location>
</feature>
<dbReference type="Pfam" id="PF07687">
    <property type="entry name" value="M20_dimer"/>
    <property type="match status" value="1"/>
</dbReference>
<dbReference type="STRING" id="1216932.CM240_2208"/>
<dbReference type="eggNOG" id="COG1473">
    <property type="taxonomic scope" value="Bacteria"/>
</dbReference>
<gene>
    <name evidence="3" type="ORF">CM240_2208</name>
</gene>
<dbReference type="EC" id="3.5.1.32" evidence="3"/>
<dbReference type="NCBIfam" id="TIGR01891">
    <property type="entry name" value="amidohydrolases"/>
    <property type="match status" value="1"/>
</dbReference>
<dbReference type="AlphaFoldDB" id="W6RXG1"/>
<proteinExistence type="predicted"/>
<dbReference type="Gene3D" id="3.30.70.360">
    <property type="match status" value="1"/>
</dbReference>
<feature type="binding site" evidence="1">
    <location>
        <position position="77"/>
    </location>
    <ligand>
        <name>Mn(2+)</name>
        <dbReference type="ChEBI" id="CHEBI:29035"/>
        <label>2</label>
    </ligand>
</feature>
<keyword evidence="3" id="KW-0378">Hydrolase</keyword>
<dbReference type="CDD" id="cd03886">
    <property type="entry name" value="M20_Acy1"/>
    <property type="match status" value="1"/>
</dbReference>
<sequence length="360" mass="39570">MDIRKELNKNAELSFNEFKTQKILSRILSEYNIDHKFIGGTGIVATIGDISNDSKVIAVRADMDALPVNGASHLCGHDYHMTVALGTALLLKEINFKHPVKFLFQPGEEGGGGAVKLINEGALKNPDVDTIIGFHVWPNVPVGSIEITPEASMASVDDFFIDFKGVGGHAATPEHCVNPLYASIEFVEKVEEFKKSLQGKYVLTIGGIGGGERANIISETSRVFGTFRTFDNEIRTKIKNFIEATITEVSKNHNVDSNITYDYPYPPLIPNKNATEEFTAFAKKLLGEDKVYNAIPTYAAEDFSYFCDETLGVKGIHFRLGIKEDSIGTFPLHSPNFSASDKCIKAGVNLLASYLISFYI</sequence>
<feature type="binding site" evidence="1">
    <location>
        <position position="109"/>
    </location>
    <ligand>
        <name>Mn(2+)</name>
        <dbReference type="ChEBI" id="CHEBI:29035"/>
        <label>2</label>
    </ligand>
</feature>
<organism evidence="3 4">
    <name type="scientific">Clostridium bornimense</name>
    <dbReference type="NCBI Taxonomy" id="1216932"/>
    <lineage>
        <taxon>Bacteria</taxon>
        <taxon>Bacillati</taxon>
        <taxon>Bacillota</taxon>
        <taxon>Clostridia</taxon>
        <taxon>Eubacteriales</taxon>
        <taxon>Clostridiaceae</taxon>
        <taxon>Clostridium</taxon>
    </lineage>
</organism>
<comment type="cofactor">
    <cofactor evidence="1">
        <name>Mn(2+)</name>
        <dbReference type="ChEBI" id="CHEBI:29035"/>
    </cofactor>
    <text evidence="1">The Mn(2+) ion enhances activity.</text>
</comment>
<dbReference type="KEGG" id="clt:CM240_2208"/>
<evidence type="ECO:0000313" key="3">
    <source>
        <dbReference type="EMBL" id="CDM69351.2"/>
    </source>
</evidence>
<dbReference type="SUPFAM" id="SSF53187">
    <property type="entry name" value="Zn-dependent exopeptidases"/>
    <property type="match status" value="1"/>
</dbReference>
<feature type="binding site" evidence="1">
    <location>
        <position position="333"/>
    </location>
    <ligand>
        <name>Mn(2+)</name>
        <dbReference type="ChEBI" id="CHEBI:29035"/>
        <label>2</label>
    </ligand>
</feature>
<feature type="binding site" evidence="1">
    <location>
        <position position="75"/>
    </location>
    <ligand>
        <name>Mn(2+)</name>
        <dbReference type="ChEBI" id="CHEBI:29035"/>
        <label>2</label>
    </ligand>
</feature>
<dbReference type="PANTHER" id="PTHR11014:SF63">
    <property type="entry name" value="METALLOPEPTIDASE, PUTATIVE (AFU_ORTHOLOGUE AFUA_6G09600)-RELATED"/>
    <property type="match status" value="1"/>
</dbReference>
<dbReference type="InterPro" id="IPR017439">
    <property type="entry name" value="Amidohydrolase"/>
</dbReference>
<dbReference type="EMBL" id="HG917868">
    <property type="protein sequence ID" value="CDM69351.2"/>
    <property type="molecule type" value="Genomic_DNA"/>
</dbReference>
<evidence type="ECO:0000256" key="1">
    <source>
        <dbReference type="PIRSR" id="PIRSR005962-1"/>
    </source>
</evidence>
<dbReference type="PIRSF" id="PIRSF005962">
    <property type="entry name" value="Pept_M20D_amidohydro"/>
    <property type="match status" value="1"/>
</dbReference>
<keyword evidence="1" id="KW-0479">Metal-binding</keyword>
<protein>
    <submittedName>
        <fullName evidence="3">Puative amidohydrolase</fullName>
        <ecNumber evidence="3">3.5.1.32</ecNumber>
    </submittedName>
</protein>
<feature type="binding site" evidence="1">
    <location>
        <position position="135"/>
    </location>
    <ligand>
        <name>Mn(2+)</name>
        <dbReference type="ChEBI" id="CHEBI:29035"/>
        <label>2</label>
    </ligand>
</feature>
<dbReference type="GO" id="GO:0046872">
    <property type="term" value="F:metal ion binding"/>
    <property type="evidence" value="ECO:0007669"/>
    <property type="project" value="UniProtKB-KW"/>
</dbReference>
<evidence type="ECO:0000259" key="2">
    <source>
        <dbReference type="Pfam" id="PF07687"/>
    </source>
</evidence>
<dbReference type="Gene3D" id="3.40.630.10">
    <property type="entry name" value="Zn peptidases"/>
    <property type="match status" value="1"/>
</dbReference>
<dbReference type="Proteomes" id="UP000019426">
    <property type="component" value="Chromosome M2/40_rep1"/>
</dbReference>
<dbReference type="SUPFAM" id="SSF55031">
    <property type="entry name" value="Bacterial exopeptidase dimerisation domain"/>
    <property type="match status" value="1"/>
</dbReference>
<dbReference type="InterPro" id="IPR011650">
    <property type="entry name" value="Peptidase_M20_dimer"/>
</dbReference>
<keyword evidence="4" id="KW-1185">Reference proteome</keyword>